<gene>
    <name evidence="3" type="primary">LOC111310456</name>
</gene>
<dbReference type="OrthoDB" id="1913731at2759"/>
<name>A0A6P6ALG6_DURZI</name>
<protein>
    <submittedName>
        <fullName evidence="3">Uncharacterized protein LOC111310456 isoform X1</fullName>
    </submittedName>
</protein>
<evidence type="ECO:0000313" key="3">
    <source>
        <dbReference type="RefSeq" id="XP_022765668.1"/>
    </source>
</evidence>
<accession>A0A6P6ALG6</accession>
<dbReference type="PANTHER" id="PTHR35689:SF1">
    <property type="entry name" value="EARLY ENDOSOME ANTIGEN"/>
    <property type="match status" value="1"/>
</dbReference>
<dbReference type="KEGG" id="dzi:111310456"/>
<dbReference type="Proteomes" id="UP000515121">
    <property type="component" value="Unplaced"/>
</dbReference>
<keyword evidence="2" id="KW-1185">Reference proteome</keyword>
<dbReference type="RefSeq" id="XP_022765668.1">
    <property type="nucleotide sequence ID" value="XM_022909933.1"/>
</dbReference>
<feature type="coiled-coil region" evidence="1">
    <location>
        <begin position="75"/>
        <end position="151"/>
    </location>
</feature>
<evidence type="ECO:0000256" key="1">
    <source>
        <dbReference type="SAM" id="Coils"/>
    </source>
</evidence>
<dbReference type="AlphaFoldDB" id="A0A6P6ALG6"/>
<keyword evidence="1" id="KW-0175">Coiled coil</keyword>
<dbReference type="GeneID" id="111310456"/>
<organism evidence="2 3">
    <name type="scientific">Durio zibethinus</name>
    <name type="common">Durian</name>
    <dbReference type="NCBI Taxonomy" id="66656"/>
    <lineage>
        <taxon>Eukaryota</taxon>
        <taxon>Viridiplantae</taxon>
        <taxon>Streptophyta</taxon>
        <taxon>Embryophyta</taxon>
        <taxon>Tracheophyta</taxon>
        <taxon>Spermatophyta</taxon>
        <taxon>Magnoliopsida</taxon>
        <taxon>eudicotyledons</taxon>
        <taxon>Gunneridae</taxon>
        <taxon>Pentapetalae</taxon>
        <taxon>rosids</taxon>
        <taxon>malvids</taxon>
        <taxon>Malvales</taxon>
        <taxon>Malvaceae</taxon>
        <taxon>Helicteroideae</taxon>
        <taxon>Durio</taxon>
    </lineage>
</organism>
<proteinExistence type="predicted"/>
<sequence length="216" mass="25434">MDIPQEIDDIKQTIENSLGLQISTQSLQLKLCYSEEAQRRLRDQCLYPPPLWKLKEKDQIIERRKAEANMNAVAMKRFLEENQNLATECANLLTQCNKWERECLLYNHDREALMDYGNEVDERAKESEIGVHQLEDELGKLIEELKFYKRQGGRAKRKFEKSGDRMKMGRKGEAMMQSKLFRLSQAIQCQSHCNLSFFLKYYICFSLFKTLLDSTT</sequence>
<evidence type="ECO:0000313" key="2">
    <source>
        <dbReference type="Proteomes" id="UP000515121"/>
    </source>
</evidence>
<reference evidence="3" key="1">
    <citation type="submission" date="2025-08" db="UniProtKB">
        <authorList>
            <consortium name="RefSeq"/>
        </authorList>
    </citation>
    <scope>IDENTIFICATION</scope>
    <source>
        <tissue evidence="3">Fruit stalk</tissue>
    </source>
</reference>
<dbReference type="PANTHER" id="PTHR35689">
    <property type="entry name" value="EARLY ENDOSOME ANTIGEN"/>
    <property type="match status" value="1"/>
</dbReference>